<dbReference type="InterPro" id="IPR041679">
    <property type="entry name" value="DNA2/NAM7-like_C"/>
</dbReference>
<accession>A0A8B8CRW3</accession>
<evidence type="ECO:0000313" key="8">
    <source>
        <dbReference type="Proteomes" id="UP000694844"/>
    </source>
</evidence>
<feature type="domain" description="RNB" evidence="7">
    <location>
        <begin position="504"/>
        <end position="877"/>
    </location>
</feature>
<evidence type="ECO:0000256" key="4">
    <source>
        <dbReference type="ARBA" id="ARBA00022806"/>
    </source>
</evidence>
<evidence type="ECO:0000256" key="1">
    <source>
        <dbReference type="ARBA" id="ARBA00007913"/>
    </source>
</evidence>
<dbReference type="SMART" id="SM00955">
    <property type="entry name" value="RNB"/>
    <property type="match status" value="1"/>
</dbReference>
<dbReference type="SUPFAM" id="SSF52540">
    <property type="entry name" value="P-loop containing nucleoside triphosphate hydrolases"/>
    <property type="match status" value="1"/>
</dbReference>
<reference evidence="9" key="1">
    <citation type="submission" date="2025-08" db="UniProtKB">
        <authorList>
            <consortium name="RefSeq"/>
        </authorList>
    </citation>
    <scope>IDENTIFICATION</scope>
    <source>
        <tissue evidence="9">Whole sample</tissue>
    </source>
</reference>
<gene>
    <name evidence="9" type="primary">LOC111121547</name>
</gene>
<feature type="compositionally biased region" description="Acidic residues" evidence="6">
    <location>
        <begin position="166"/>
        <end position="185"/>
    </location>
</feature>
<dbReference type="GO" id="GO:0003723">
    <property type="term" value="F:RNA binding"/>
    <property type="evidence" value="ECO:0007669"/>
    <property type="project" value="InterPro"/>
</dbReference>
<dbReference type="Pfam" id="PF00773">
    <property type="entry name" value="RNB"/>
    <property type="match status" value="1"/>
</dbReference>
<keyword evidence="5" id="KW-0067">ATP-binding</keyword>
<dbReference type="CDD" id="cd18808">
    <property type="entry name" value="SF1_C_Upf1"/>
    <property type="match status" value="1"/>
</dbReference>
<evidence type="ECO:0000259" key="7">
    <source>
        <dbReference type="SMART" id="SM00955"/>
    </source>
</evidence>
<keyword evidence="8" id="KW-1185">Reference proteome</keyword>
<feature type="region of interest" description="Disordered" evidence="6">
    <location>
        <begin position="143"/>
        <end position="190"/>
    </location>
</feature>
<dbReference type="KEGG" id="cvn:111121547"/>
<dbReference type="OrthoDB" id="6105569at2759"/>
<dbReference type="InterPro" id="IPR050534">
    <property type="entry name" value="Coronavir_polyprotein_1ab"/>
</dbReference>
<evidence type="ECO:0000256" key="2">
    <source>
        <dbReference type="ARBA" id="ARBA00022741"/>
    </source>
</evidence>
<dbReference type="InterPro" id="IPR027417">
    <property type="entry name" value="P-loop_NTPase"/>
</dbReference>
<dbReference type="GeneID" id="111121547"/>
<evidence type="ECO:0000256" key="3">
    <source>
        <dbReference type="ARBA" id="ARBA00022801"/>
    </source>
</evidence>
<dbReference type="InterPro" id="IPR056787">
    <property type="entry name" value="OB_HELZ2"/>
</dbReference>
<dbReference type="Pfam" id="PF25049">
    <property type="entry name" value="OB_HELZ2"/>
    <property type="match status" value="1"/>
</dbReference>
<dbReference type="InterPro" id="IPR041677">
    <property type="entry name" value="DNA2/NAM7_AAA_11"/>
</dbReference>
<feature type="compositionally biased region" description="Basic residues" evidence="6">
    <location>
        <begin position="68"/>
        <end position="77"/>
    </location>
</feature>
<dbReference type="Pfam" id="PF13087">
    <property type="entry name" value="AAA_12"/>
    <property type="match status" value="1"/>
</dbReference>
<dbReference type="InterPro" id="IPR012340">
    <property type="entry name" value="NA-bd_OB-fold"/>
</dbReference>
<protein>
    <submittedName>
        <fullName evidence="9">Helicase with zinc finger domain 2-like</fullName>
    </submittedName>
</protein>
<dbReference type="SUPFAM" id="SSF50249">
    <property type="entry name" value="Nucleic acid-binding proteins"/>
    <property type="match status" value="2"/>
</dbReference>
<dbReference type="GO" id="GO:0005524">
    <property type="term" value="F:ATP binding"/>
    <property type="evidence" value="ECO:0007669"/>
    <property type="project" value="UniProtKB-KW"/>
</dbReference>
<dbReference type="PANTHER" id="PTHR43788">
    <property type="entry name" value="DNA2/NAM7 HELICASE FAMILY MEMBER"/>
    <property type="match status" value="1"/>
</dbReference>
<keyword evidence="3" id="KW-0378">Hydrolase</keyword>
<keyword evidence="2" id="KW-0547">Nucleotide-binding</keyword>
<feature type="compositionally biased region" description="Acidic residues" evidence="6">
    <location>
        <begin position="16"/>
        <end position="25"/>
    </location>
</feature>
<name>A0A8B8CRW3_CRAVI</name>
<evidence type="ECO:0000256" key="5">
    <source>
        <dbReference type="ARBA" id="ARBA00022840"/>
    </source>
</evidence>
<dbReference type="InterPro" id="IPR047187">
    <property type="entry name" value="SF1_C_Upf1"/>
</dbReference>
<feature type="compositionally biased region" description="Polar residues" evidence="6">
    <location>
        <begin position="78"/>
        <end position="88"/>
    </location>
</feature>
<dbReference type="Proteomes" id="UP000694844">
    <property type="component" value="Chromosome 2"/>
</dbReference>
<evidence type="ECO:0000313" key="9">
    <source>
        <dbReference type="RefSeq" id="XP_022318577.1"/>
    </source>
</evidence>
<feature type="compositionally biased region" description="Basic and acidic residues" evidence="6">
    <location>
        <begin position="89"/>
        <end position="102"/>
    </location>
</feature>
<sequence length="1938" mass="224374">MAGVLKSLKTLFFGSDDSEEEECNSDNEWIKDSNQKTIKQQRRVQAEVAQKFNEKKLDRQLGGSPKMPGKRKPRTRRSSWSQFSCNEDTQGRSDQPLERHQSLQDITTNEQPTLTRSFSSLFKPQHSQSFSDISGQYEIENSDSDIQSTDVELDSCTGDPDSGSSEIDDDQFDDEDDDSMPEDKDDAGRSIVKFRSFEIPKEDNTKTKFEESCEHYESIENDEEDILQQDYMKNGLHLPLSEETSHVNKKKKSFYEEFLPSTRLEALLRSNSQRYKRCKVSIQSAHVTRCINLDIDDELKEIEISGRSKAGKVFDGDIVLVEIFNFEKFTKTVIQRLQRDINKDNRSQRIFGKVVGIFERRKARDIDHPVFVCTLDDTANYLMRPVCRTVPKLHIEHDKKKKYIIQVFKYNTRSSNIEPDYEFRIDPGRKSSYVFLVVYLSWSSLYPMGAVIDVIEVDESFSSAMKIVRLQNQVPEYYKKETIENTKHLLDDLETKPVVKDANREDLSHLRVFTIDPEGSQDLDDALSLEKEGDLFIIGIHIADVSLVVTKDDQIDLEAKERACTFYPGQGMNPYHMLPEPLSNNICSLIPGVSRPTLSVMITMSEDGLVHKKCITKTSIKSCRKYTYAEVQNIINTGSPDKESPEVDLQTDILQLFRIAKSIRQRRAGTGFFFFPVETKLNDNEDSVLNSKEAHYLVEEFMVLSNTIVAEYLNRVFPKVIPLRCQAAPSFETIQQWKKKNNPFYHMVLRLQNISLSVSRNDEKINLDLIPPLRYTRIMPIQKFVWENITEALREGDMKSAIQYLCMDELHPNQCLALEEWISFQETASYKCSGALTDKKEGMHFSLQRFMYVHFTSPIRRYPDIIVHRLVHAALDERPCPYSISDVDLLCQDLNDVIRRAKDFQKQCRMLTWGFKLKVSPQILQGFVQEVTDREVSLVLPGLRSLPQICKEFALNLLHVNEKPTFLKDTTTDDDIMTLKWLLRVYDVSGKPSKEDRMEQRLHWLSEEAKKEVCKRINPHARTKFIHQEKWKEILGLITKGKSHELENAIFIDHTNPKGFTRSKNKRELDEDLHNYVPACKDTILDHSSEVDKEEVVRQACRFSMSFSRGQVVCVQITAEPQKGVLVPSLQLFDMTKNIKHCLQHSRDPIKMLSKYSINKRKQRYMASVDYLQIWLPIIEMEAVTNAAQDDSPLINGVNVFMESRDEGYFLLTHHFCEQRDIDFSTMSPHFILVGDDENKNDRIENSDFLCIRSEHSTNKTFKDRKMSSADPNYRFQCILHGQINCIEKIMKSKTHQSDLHETEEKSSNERKRNIIEKYKVRFKLHRESSQATTEMLTAEHGYPSCVELVQKSETETRIEIVLKCLDKSSKLAKAIALKKRPPKIGETYLSKVQNLDIEDAMENFESSNVYQIEAIKNSLNNSFSLIHGPPGTGKTTTGIKLVYLFDLINDMMRADGHNHQQIVFCGPNNKAVDLVAKRTLEKFRELNMVRLYGNSLEDKDYPIPGKHFTMTSRESRPDPVLKDISVHHLIRQEGSLHASEINDFDDKFSLFRKDKSYWPTIRDIRRYKHITSEAAQEELKKHDIIFCTTAVTTSPRFIKGTRGKVFQLIIDEAGMCTEPESIAAIIATKAKQVVLIGDHKQLSPVICSTHAAELGLQVSLFERYADLAKMLRLQYRMHPEICKFPSTHFYDKKLKTKWSRSWFTKDPLTIWINKKKPMIFCHVEGEEEYLTVSTEEGNEQSCSNKQEVNQVMKVFEYLVKHEHVNPSKKQSINIMSQYNAQVASIRKALLDKKYININVNTVVASQGGEWDYVIFSTARSLPEYRIEKYPTLGWCKQNLGFITDEHQINVALTRARRGLIIIGNKHLLSCDKVWKSLIYHYGRFGCVTDVDHFPPPPPVNRSRRRRRSHRESNQSDMDFYRGTDRELDMVDEENEEE</sequence>
<dbReference type="GO" id="GO:0004540">
    <property type="term" value="F:RNA nuclease activity"/>
    <property type="evidence" value="ECO:0007669"/>
    <property type="project" value="InterPro"/>
</dbReference>
<dbReference type="Pfam" id="PF13086">
    <property type="entry name" value="AAA_11"/>
    <property type="match status" value="1"/>
</dbReference>
<proteinExistence type="inferred from homology"/>
<dbReference type="InterPro" id="IPR022966">
    <property type="entry name" value="RNase_II/R_CS"/>
</dbReference>
<dbReference type="FunFam" id="3.40.50.300:FF:001313">
    <property type="entry name" value="Helicase with zinc finger domain 2"/>
    <property type="match status" value="1"/>
</dbReference>
<dbReference type="InterPro" id="IPR001900">
    <property type="entry name" value="RNase_II/R"/>
</dbReference>
<feature type="compositionally biased region" description="Basic and acidic residues" evidence="6">
    <location>
        <begin position="1911"/>
        <end position="1929"/>
    </location>
</feature>
<evidence type="ECO:0000256" key="6">
    <source>
        <dbReference type="SAM" id="MobiDB-lite"/>
    </source>
</evidence>
<comment type="similarity">
    <text evidence="1">Belongs to the DNA2/NAM7 helicase family.</text>
</comment>
<keyword evidence="4" id="KW-0347">Helicase</keyword>
<dbReference type="PANTHER" id="PTHR43788:SF16">
    <property type="entry name" value="HELICASE WITH ZINC FINGER 2"/>
    <property type="match status" value="1"/>
</dbReference>
<feature type="compositionally biased region" description="Polar residues" evidence="6">
    <location>
        <begin position="103"/>
        <end position="112"/>
    </location>
</feature>
<dbReference type="GO" id="GO:0016787">
    <property type="term" value="F:hydrolase activity"/>
    <property type="evidence" value="ECO:0007669"/>
    <property type="project" value="UniProtKB-KW"/>
</dbReference>
<organism evidence="8 9">
    <name type="scientific">Crassostrea virginica</name>
    <name type="common">Eastern oyster</name>
    <dbReference type="NCBI Taxonomy" id="6565"/>
    <lineage>
        <taxon>Eukaryota</taxon>
        <taxon>Metazoa</taxon>
        <taxon>Spiralia</taxon>
        <taxon>Lophotrochozoa</taxon>
        <taxon>Mollusca</taxon>
        <taxon>Bivalvia</taxon>
        <taxon>Autobranchia</taxon>
        <taxon>Pteriomorphia</taxon>
        <taxon>Ostreida</taxon>
        <taxon>Ostreoidea</taxon>
        <taxon>Ostreidae</taxon>
        <taxon>Crassostrea</taxon>
    </lineage>
</organism>
<feature type="region of interest" description="Disordered" evidence="6">
    <location>
        <begin position="1896"/>
        <end position="1938"/>
    </location>
</feature>
<dbReference type="PROSITE" id="PS01175">
    <property type="entry name" value="RIBONUCLEASE_II"/>
    <property type="match status" value="1"/>
</dbReference>
<dbReference type="Gene3D" id="3.40.50.300">
    <property type="entry name" value="P-loop containing nucleotide triphosphate hydrolases"/>
    <property type="match status" value="2"/>
</dbReference>
<dbReference type="GO" id="GO:0043139">
    <property type="term" value="F:5'-3' DNA helicase activity"/>
    <property type="evidence" value="ECO:0007669"/>
    <property type="project" value="TreeGrafter"/>
</dbReference>
<feature type="region of interest" description="Disordered" evidence="6">
    <location>
        <begin position="16"/>
        <end position="112"/>
    </location>
</feature>
<dbReference type="RefSeq" id="XP_022318577.1">
    <property type="nucleotide sequence ID" value="XM_022462869.1"/>
</dbReference>
<dbReference type="Gene3D" id="2.40.50.690">
    <property type="match status" value="1"/>
</dbReference>